<keyword evidence="2" id="KW-0812">Transmembrane</keyword>
<feature type="transmembrane region" description="Helical" evidence="2">
    <location>
        <begin position="34"/>
        <end position="54"/>
    </location>
</feature>
<accession>A0A8H4K4D2</accession>
<comment type="caution">
    <text evidence="3">The sequence shown here is derived from an EMBL/GenBank/DDBJ whole genome shotgun (WGS) entry which is preliminary data.</text>
</comment>
<evidence type="ECO:0000256" key="1">
    <source>
        <dbReference type="SAM" id="MobiDB-lite"/>
    </source>
</evidence>
<dbReference type="PANTHER" id="PTHR35394">
    <property type="entry name" value="DUF3176 DOMAIN-CONTAINING PROTEIN"/>
    <property type="match status" value="1"/>
</dbReference>
<sequence>METFSRQQHKHHDISITTKDVSPRKAKPGPIRSWLWETLSLLLALGLLIATIVIPAQNNNTVLKPWPYDISLNTIIAILSTFMRASMLLVVAELIGQMGWNALQRPRPVSDLHHFNNASRGIIGAMKLFWTVPPRLTNIIAALVIIISPAITPFAQQSVSTVPCPRTVEGAQASLPISHYVPAFNSSFKTGAATNELSGDMKVAMMNGLVNPTGKDIAIAATCSTGNCTFPSNSQGITHSSVAMCSACIDTSEFIEMNISKKNTNGDEGYAGKIYNYTLPNGQWLQAIIRSQVMVLSGDLDWALDTPDSRFAQLAKVAISNITTLSFTQKGCNVTAITNATCPEDRLTSKVPMSLRYQNAIATSCALYPCIKKYYGKVDRGSLIEKVVDEQPIDYNRAADDITGNRVGVQTPCMIDGKEYKLANFSQTKDPSDSETIVPVDGTNYTVPHQCVYRLTFSYRQALNRFLEKTLFNTVCFANVFGGAKGQLDCGDQWWLPPLYNSTHEGLDASFDLFTTAITNNFRKQGIQAIRGSTLEENDKVLGQATEMAICTVFDWRWVLLPAGLMAITMLLLIVAVVQGFTNPGMPVWKTSILPLLFYGPNVVGQTQETDLDDLQKEAGRVIVRIEYDESVRLGQVDTRGTES</sequence>
<organism evidence="3 4">
    <name type="scientific">Fusarium acutatum</name>
    <dbReference type="NCBI Taxonomy" id="78861"/>
    <lineage>
        <taxon>Eukaryota</taxon>
        <taxon>Fungi</taxon>
        <taxon>Dikarya</taxon>
        <taxon>Ascomycota</taxon>
        <taxon>Pezizomycotina</taxon>
        <taxon>Sordariomycetes</taxon>
        <taxon>Hypocreomycetidae</taxon>
        <taxon>Hypocreales</taxon>
        <taxon>Nectriaceae</taxon>
        <taxon>Fusarium</taxon>
        <taxon>Fusarium fujikuroi species complex</taxon>
    </lineage>
</organism>
<dbReference type="AlphaFoldDB" id="A0A8H4K4D2"/>
<proteinExistence type="predicted"/>
<keyword evidence="2" id="KW-1133">Transmembrane helix</keyword>
<dbReference type="InterPro" id="IPR021514">
    <property type="entry name" value="DUF3176"/>
</dbReference>
<dbReference type="Pfam" id="PF11374">
    <property type="entry name" value="DUF3176"/>
    <property type="match status" value="1"/>
</dbReference>
<protein>
    <submittedName>
        <fullName evidence="3">Uncharacterized protein</fullName>
    </submittedName>
</protein>
<dbReference type="PANTHER" id="PTHR35394:SF5">
    <property type="entry name" value="DUF3176 DOMAIN-CONTAINING PROTEIN"/>
    <property type="match status" value="1"/>
</dbReference>
<feature type="region of interest" description="Disordered" evidence="1">
    <location>
        <begin position="1"/>
        <end position="26"/>
    </location>
</feature>
<evidence type="ECO:0000256" key="2">
    <source>
        <dbReference type="SAM" id="Phobius"/>
    </source>
</evidence>
<keyword evidence="4" id="KW-1185">Reference proteome</keyword>
<gene>
    <name evidence="3" type="ORF">FACUT_1930</name>
</gene>
<evidence type="ECO:0000313" key="3">
    <source>
        <dbReference type="EMBL" id="KAF4442618.1"/>
    </source>
</evidence>
<name>A0A8H4K4D2_9HYPO</name>
<feature type="transmembrane region" description="Helical" evidence="2">
    <location>
        <begin position="74"/>
        <end position="95"/>
    </location>
</feature>
<dbReference type="Proteomes" id="UP000536711">
    <property type="component" value="Unassembled WGS sequence"/>
</dbReference>
<keyword evidence="2" id="KW-0472">Membrane</keyword>
<reference evidence="3 4" key="1">
    <citation type="submission" date="2020-01" db="EMBL/GenBank/DDBJ databases">
        <title>Identification and distribution of gene clusters putatively required for synthesis of sphingolipid metabolism inhibitors in phylogenetically diverse species of the filamentous fungus Fusarium.</title>
        <authorList>
            <person name="Kim H.-S."/>
            <person name="Busman M."/>
            <person name="Brown D.W."/>
            <person name="Divon H."/>
            <person name="Uhlig S."/>
            <person name="Proctor R.H."/>
        </authorList>
    </citation>
    <scope>NUCLEOTIDE SEQUENCE [LARGE SCALE GENOMIC DNA]</scope>
    <source>
        <strain evidence="3 4">NRRL 13308</strain>
    </source>
</reference>
<evidence type="ECO:0000313" key="4">
    <source>
        <dbReference type="Proteomes" id="UP000536711"/>
    </source>
</evidence>
<feature type="transmembrane region" description="Helical" evidence="2">
    <location>
        <begin position="556"/>
        <end position="578"/>
    </location>
</feature>
<dbReference type="OrthoDB" id="5242705at2759"/>
<dbReference type="EMBL" id="JAADJF010000039">
    <property type="protein sequence ID" value="KAF4442618.1"/>
    <property type="molecule type" value="Genomic_DNA"/>
</dbReference>